<sequence>MDEDSAKAFLYQIEREDRAPLVLLSCSRNGSCLVDPGRLRSVLVGLADVVVIPAGADTYAIESQVGRKYSAFGGAVNIIFPMRQGRADRFCETVLLRPEALEGLIEAGSSVESEVLAAITHRTNLPASWRRISLDKVGQAILQGKMAALLAQANASGDAEAISEYVELLKAADDELRGKEAELVQARADIEERDEENRDLRANIYGLKQMLGGMQPDDGDEDVLEVLGPLREKVVSAICATPSLYEVVELMAVLYPDRLVFLDTCLASAKESDRGGFRLGQKAFELLNALATGYWQALSEGKGDQQAKAAFGHNAFAANEAETLSKEGKRLRTFAYRGRDIVMEKHLKHGVKDSKAETLRIHFEWLADERKLVVGHCGKHLNF</sequence>
<keyword evidence="3" id="KW-1185">Reference proteome</keyword>
<evidence type="ECO:0000313" key="3">
    <source>
        <dbReference type="Proteomes" id="UP001209922"/>
    </source>
</evidence>
<evidence type="ECO:0000256" key="1">
    <source>
        <dbReference type="SAM" id="Coils"/>
    </source>
</evidence>
<evidence type="ECO:0000313" key="2">
    <source>
        <dbReference type="EMBL" id="MCW4472576.1"/>
    </source>
</evidence>
<dbReference type="EMBL" id="JAPCHY010000005">
    <property type="protein sequence ID" value="MCW4472576.1"/>
    <property type="molecule type" value="Genomic_DNA"/>
</dbReference>
<organism evidence="2 3">
    <name type="scientific">Xanthomonas chitinilytica</name>
    <dbReference type="NCBI Taxonomy" id="2989819"/>
    <lineage>
        <taxon>Bacteria</taxon>
        <taxon>Pseudomonadati</taxon>
        <taxon>Pseudomonadota</taxon>
        <taxon>Gammaproteobacteria</taxon>
        <taxon>Lysobacterales</taxon>
        <taxon>Lysobacteraceae</taxon>
        <taxon>Xanthomonas</taxon>
    </lineage>
</organism>
<gene>
    <name evidence="2" type="ORF">OK345_08670</name>
</gene>
<proteinExistence type="predicted"/>
<keyword evidence="1" id="KW-0175">Coiled coil</keyword>
<protein>
    <submittedName>
        <fullName evidence="2">Uncharacterized protein</fullName>
    </submittedName>
</protein>
<comment type="caution">
    <text evidence="2">The sequence shown here is derived from an EMBL/GenBank/DDBJ whole genome shotgun (WGS) entry which is preliminary data.</text>
</comment>
<dbReference type="Proteomes" id="UP001209922">
    <property type="component" value="Unassembled WGS sequence"/>
</dbReference>
<accession>A0ABT3JVR2</accession>
<dbReference type="RefSeq" id="WP_265127534.1">
    <property type="nucleotide sequence ID" value="NZ_JAPCHY010000005.1"/>
</dbReference>
<name>A0ABT3JVR2_9XANT</name>
<feature type="coiled-coil region" evidence="1">
    <location>
        <begin position="162"/>
        <end position="203"/>
    </location>
</feature>
<reference evidence="2 3" key="1">
    <citation type="submission" date="2022-10" db="EMBL/GenBank/DDBJ databases">
        <title>Xanthomonas sp. H13-6.</title>
        <authorList>
            <person name="Liu X."/>
            <person name="Deng Z."/>
            <person name="Jiang Y."/>
            <person name="Yu T."/>
            <person name="Ai J."/>
        </authorList>
    </citation>
    <scope>NUCLEOTIDE SEQUENCE [LARGE SCALE GENOMIC DNA]</scope>
    <source>
        <strain evidence="2 3">H13-6</strain>
    </source>
</reference>